<dbReference type="PANTHER" id="PTHR12526:SF510">
    <property type="entry name" value="D-INOSITOL 3-PHOSPHATE GLYCOSYLTRANSFERASE"/>
    <property type="match status" value="1"/>
</dbReference>
<dbReference type="Proteomes" id="UP000030700">
    <property type="component" value="Unassembled WGS sequence"/>
</dbReference>
<evidence type="ECO:0000259" key="3">
    <source>
        <dbReference type="Pfam" id="PF00534"/>
    </source>
</evidence>
<dbReference type="CDD" id="cd03801">
    <property type="entry name" value="GT4_PimA-like"/>
    <property type="match status" value="1"/>
</dbReference>
<gene>
    <name evidence="5" type="ORF">U14_05028</name>
</gene>
<dbReference type="InterPro" id="IPR028098">
    <property type="entry name" value="Glyco_trans_4-like_N"/>
</dbReference>
<dbReference type="HOGENOM" id="CLU_009583_0_3_0"/>
<feature type="domain" description="Glycosyltransferase subfamily 4-like N-terminal" evidence="4">
    <location>
        <begin position="19"/>
        <end position="187"/>
    </location>
</feature>
<dbReference type="Pfam" id="PF13439">
    <property type="entry name" value="Glyco_transf_4"/>
    <property type="match status" value="1"/>
</dbReference>
<dbReference type="EMBL" id="DF820460">
    <property type="protein sequence ID" value="GAK53754.1"/>
    <property type="molecule type" value="Genomic_DNA"/>
</dbReference>
<keyword evidence="2 5" id="KW-0808">Transferase</keyword>
<name>A0A081BQS3_9BACT</name>
<evidence type="ECO:0000313" key="6">
    <source>
        <dbReference type="Proteomes" id="UP000030700"/>
    </source>
</evidence>
<proteinExistence type="predicted"/>
<dbReference type="GO" id="GO:0016757">
    <property type="term" value="F:glycosyltransferase activity"/>
    <property type="evidence" value="ECO:0007669"/>
    <property type="project" value="UniProtKB-KW"/>
</dbReference>
<dbReference type="STRING" id="1499966.U14_05028"/>
<sequence>MGKNWGTFCLITGIFPPDIGGPATYVSRFASSLHEQGYEVHVVTLGDEAQSLPFSVYRIARALPLPIRLLLLFATLLRVGWKADVWYINGLEVPAVLAGLLLRKRLVMKIVGDYAWERAMNLGLTTDSIDGFQHTRQCRQVEWHKWLRGWYTRRVSTVITPSRYLKSLVQGWGVPENRVQVIYNAVEELPPNLLSRQEIRQRFGFSEDDKFVITVGRLVKWKGIAQLIEVVASLDESVKLLILGDGPEKNMLTELATQRDVAGRIIFGGKAERSFTLSAIRAADVFVLNTGYEGFSHVLLEAMQVGTPIITTNVCGNPELVAHNQNGILIPVGDIEALHSALQRIFSQPSSCQALISGGRESIERLTWERLLAQTLPILTY</sequence>
<organism evidence="5">
    <name type="scientific">Candidatus Moduliflexus flocculans</name>
    <dbReference type="NCBI Taxonomy" id="1499966"/>
    <lineage>
        <taxon>Bacteria</taxon>
        <taxon>Candidatus Moduliflexota</taxon>
        <taxon>Candidatus Moduliflexia</taxon>
        <taxon>Candidatus Moduliflexales</taxon>
        <taxon>Candidatus Moduliflexaceae</taxon>
    </lineage>
</organism>
<dbReference type="InterPro" id="IPR001296">
    <property type="entry name" value="Glyco_trans_1"/>
</dbReference>
<accession>A0A081BQS3</accession>
<dbReference type="AlphaFoldDB" id="A0A081BQS3"/>
<keyword evidence="6" id="KW-1185">Reference proteome</keyword>
<feature type="domain" description="Glycosyl transferase family 1" evidence="3">
    <location>
        <begin position="196"/>
        <end position="361"/>
    </location>
</feature>
<evidence type="ECO:0000256" key="2">
    <source>
        <dbReference type="ARBA" id="ARBA00022679"/>
    </source>
</evidence>
<evidence type="ECO:0000256" key="1">
    <source>
        <dbReference type="ARBA" id="ARBA00022676"/>
    </source>
</evidence>
<protein>
    <submittedName>
        <fullName evidence="5">Glycosyl transferase group 1</fullName>
    </submittedName>
</protein>
<dbReference type="PANTHER" id="PTHR12526">
    <property type="entry name" value="GLYCOSYLTRANSFERASE"/>
    <property type="match status" value="1"/>
</dbReference>
<dbReference type="SUPFAM" id="SSF53756">
    <property type="entry name" value="UDP-Glycosyltransferase/glycogen phosphorylase"/>
    <property type="match status" value="1"/>
</dbReference>
<evidence type="ECO:0000313" key="5">
    <source>
        <dbReference type="EMBL" id="GAK53754.1"/>
    </source>
</evidence>
<dbReference type="Pfam" id="PF00534">
    <property type="entry name" value="Glycos_transf_1"/>
    <property type="match status" value="1"/>
</dbReference>
<evidence type="ECO:0000259" key="4">
    <source>
        <dbReference type="Pfam" id="PF13439"/>
    </source>
</evidence>
<reference evidence="5" key="1">
    <citation type="journal article" date="2015" name="PeerJ">
        <title>First genomic representation of candidate bacterial phylum KSB3 points to enhanced environmental sensing as a trigger of wastewater bulking.</title>
        <authorList>
            <person name="Sekiguchi Y."/>
            <person name="Ohashi A."/>
            <person name="Parks D.H."/>
            <person name="Yamauchi T."/>
            <person name="Tyson G.W."/>
            <person name="Hugenholtz P."/>
        </authorList>
    </citation>
    <scope>NUCLEOTIDE SEQUENCE [LARGE SCALE GENOMIC DNA]</scope>
</reference>
<keyword evidence="1" id="KW-0328">Glycosyltransferase</keyword>
<dbReference type="Gene3D" id="3.40.50.2000">
    <property type="entry name" value="Glycogen Phosphorylase B"/>
    <property type="match status" value="2"/>
</dbReference>